<dbReference type="Pfam" id="PF04023">
    <property type="entry name" value="FeoA"/>
    <property type="match status" value="1"/>
</dbReference>
<evidence type="ECO:0000313" key="3">
    <source>
        <dbReference type="EMBL" id="SHM75052.1"/>
    </source>
</evidence>
<keyword evidence="1" id="KW-0408">Iron</keyword>
<dbReference type="InterPro" id="IPR038157">
    <property type="entry name" value="FeoA_core_dom"/>
</dbReference>
<protein>
    <submittedName>
        <fullName evidence="3">Ferrous iron transport protein A</fullName>
    </submittedName>
</protein>
<dbReference type="RefSeq" id="WP_072951832.1">
    <property type="nucleotide sequence ID" value="NZ_FRCT01000012.1"/>
</dbReference>
<gene>
    <name evidence="3" type="ORF">SAMN04487860_11287</name>
</gene>
<dbReference type="EMBL" id="FRCT01000012">
    <property type="protein sequence ID" value="SHM75052.1"/>
    <property type="molecule type" value="Genomic_DNA"/>
</dbReference>
<dbReference type="Proteomes" id="UP000184394">
    <property type="component" value="Unassembled WGS sequence"/>
</dbReference>
<organism evidence="3 4">
    <name type="scientific">Ruminococcus flavefaciens</name>
    <dbReference type="NCBI Taxonomy" id="1265"/>
    <lineage>
        <taxon>Bacteria</taxon>
        <taxon>Bacillati</taxon>
        <taxon>Bacillota</taxon>
        <taxon>Clostridia</taxon>
        <taxon>Eubacteriales</taxon>
        <taxon>Oscillospiraceae</taxon>
        <taxon>Ruminococcus</taxon>
    </lineage>
</organism>
<dbReference type="SMART" id="SM00899">
    <property type="entry name" value="FeoA"/>
    <property type="match status" value="1"/>
</dbReference>
<dbReference type="InterPro" id="IPR007167">
    <property type="entry name" value="Fe-transptr_FeoA-like"/>
</dbReference>
<proteinExistence type="predicted"/>
<sequence>MNYHIPMCTLDEGQLGEVVGISLNGHIRSRLADLGLIQGCRVKCLQKSFGGDIAAYLICGAVIAVRKCDAARVSCRII</sequence>
<evidence type="ECO:0000256" key="1">
    <source>
        <dbReference type="ARBA" id="ARBA00023004"/>
    </source>
</evidence>
<dbReference type="AlphaFoldDB" id="A0A1M7LAP5"/>
<reference evidence="3 4" key="1">
    <citation type="submission" date="2016-11" db="EMBL/GenBank/DDBJ databases">
        <authorList>
            <person name="Jaros S."/>
            <person name="Januszkiewicz K."/>
            <person name="Wedrychowicz H."/>
        </authorList>
    </citation>
    <scope>NUCLEOTIDE SEQUENCE [LARGE SCALE GENOMIC DNA]</scope>
    <source>
        <strain evidence="3 4">Y1</strain>
    </source>
</reference>
<evidence type="ECO:0000259" key="2">
    <source>
        <dbReference type="SMART" id="SM00899"/>
    </source>
</evidence>
<dbReference type="Gene3D" id="2.30.30.90">
    <property type="match status" value="1"/>
</dbReference>
<accession>A0A1M7LAP5</accession>
<feature type="domain" description="Ferrous iron transporter FeoA-like" evidence="2">
    <location>
        <begin position="5"/>
        <end position="77"/>
    </location>
</feature>
<name>A0A1M7LAP5_RUMFL</name>
<dbReference type="InterPro" id="IPR008988">
    <property type="entry name" value="Transcriptional_repressor_C"/>
</dbReference>
<evidence type="ECO:0000313" key="4">
    <source>
        <dbReference type="Proteomes" id="UP000184394"/>
    </source>
</evidence>
<dbReference type="GO" id="GO:0046914">
    <property type="term" value="F:transition metal ion binding"/>
    <property type="evidence" value="ECO:0007669"/>
    <property type="project" value="InterPro"/>
</dbReference>
<dbReference type="SUPFAM" id="SSF50037">
    <property type="entry name" value="C-terminal domain of transcriptional repressors"/>
    <property type="match status" value="1"/>
</dbReference>
<dbReference type="OrthoDB" id="9811076at2"/>